<keyword evidence="3" id="KW-1185">Reference proteome</keyword>
<evidence type="ECO:0000313" key="2">
    <source>
        <dbReference type="EMBL" id="EFO89249.1"/>
    </source>
</evidence>
<evidence type="ECO:0000256" key="1">
    <source>
        <dbReference type="SAM" id="SignalP"/>
    </source>
</evidence>
<accession>E3N803</accession>
<feature type="chain" id="PRO_5003178171" evidence="1">
    <location>
        <begin position="24"/>
        <end position="118"/>
    </location>
</feature>
<proteinExistence type="predicted"/>
<protein>
    <submittedName>
        <fullName evidence="2">Uncharacterized protein</fullName>
    </submittedName>
</protein>
<dbReference type="InParanoid" id="E3N803"/>
<sequence>MYGIPVLKNFLFLIFCLKSDLRAFRLDGSYDVQIVCSIIFCAGPNGCPVSNCLNSGTNELFMSHGRKKRSADVEAGETEEKLSAIIRVFAKGEENEEELEMGNNTMMTSLADSRVQLF</sequence>
<organism evidence="3">
    <name type="scientific">Caenorhabditis remanei</name>
    <name type="common">Caenorhabditis vulgaris</name>
    <dbReference type="NCBI Taxonomy" id="31234"/>
    <lineage>
        <taxon>Eukaryota</taxon>
        <taxon>Metazoa</taxon>
        <taxon>Ecdysozoa</taxon>
        <taxon>Nematoda</taxon>
        <taxon>Chromadorea</taxon>
        <taxon>Rhabditida</taxon>
        <taxon>Rhabditina</taxon>
        <taxon>Rhabditomorpha</taxon>
        <taxon>Rhabditoidea</taxon>
        <taxon>Rhabditidae</taxon>
        <taxon>Peloderinae</taxon>
        <taxon>Caenorhabditis</taxon>
    </lineage>
</organism>
<dbReference type="HOGENOM" id="CLU_167770_0_0_1"/>
<evidence type="ECO:0000313" key="3">
    <source>
        <dbReference type="Proteomes" id="UP000008281"/>
    </source>
</evidence>
<name>E3N803_CAERE</name>
<dbReference type="AlphaFoldDB" id="E3N803"/>
<keyword evidence="1" id="KW-0732">Signal</keyword>
<reference evidence="2" key="1">
    <citation type="submission" date="2007-07" db="EMBL/GenBank/DDBJ databases">
        <title>PCAP assembly of the Caenorhabditis remanei genome.</title>
        <authorList>
            <consortium name="The Caenorhabditis remanei Sequencing Consortium"/>
            <person name="Wilson R.K."/>
        </authorList>
    </citation>
    <scope>NUCLEOTIDE SEQUENCE [LARGE SCALE GENOMIC DNA]</scope>
    <source>
        <strain evidence="2">PB4641</strain>
    </source>
</reference>
<dbReference type="Proteomes" id="UP000008281">
    <property type="component" value="Unassembled WGS sequence"/>
</dbReference>
<dbReference type="STRING" id="31234.E3N803"/>
<feature type="signal peptide" evidence="1">
    <location>
        <begin position="1"/>
        <end position="23"/>
    </location>
</feature>
<dbReference type="EMBL" id="DS268553">
    <property type="protein sequence ID" value="EFO89249.1"/>
    <property type="molecule type" value="Genomic_DNA"/>
</dbReference>
<dbReference type="OrthoDB" id="5775605at2759"/>
<gene>
    <name evidence="2" type="ORF">CRE_16307</name>
</gene>
<dbReference type="eggNOG" id="ENOG502QVZW">
    <property type="taxonomic scope" value="Eukaryota"/>
</dbReference>